<reference evidence="20" key="1">
    <citation type="submission" date="2020-03" db="EMBL/GenBank/DDBJ databases">
        <authorList>
            <person name="Chebbi M.A."/>
            <person name="Drezen J.M."/>
        </authorList>
    </citation>
    <scope>NUCLEOTIDE SEQUENCE</scope>
    <source>
        <tissue evidence="20">Whole body</tissue>
    </source>
</reference>
<keyword evidence="12 15" id="KW-0067">ATP-binding</keyword>
<dbReference type="OrthoDB" id="20134at2759"/>
<dbReference type="CDD" id="cd09365">
    <property type="entry name" value="LIM2_LIMK"/>
    <property type="match status" value="1"/>
</dbReference>
<dbReference type="InterPro" id="IPR001781">
    <property type="entry name" value="Znf_LIM"/>
</dbReference>
<feature type="region of interest" description="Disordered" evidence="16">
    <location>
        <begin position="555"/>
        <end position="591"/>
    </location>
</feature>
<keyword evidence="9 15" id="KW-0547">Nucleotide-binding</keyword>
<evidence type="ECO:0000256" key="3">
    <source>
        <dbReference type="ARBA" id="ARBA00012513"/>
    </source>
</evidence>
<feature type="compositionally biased region" description="Basic and acidic residues" evidence="16">
    <location>
        <begin position="207"/>
        <end position="217"/>
    </location>
</feature>
<evidence type="ECO:0000256" key="12">
    <source>
        <dbReference type="ARBA" id="ARBA00022840"/>
    </source>
</evidence>
<dbReference type="FunFam" id="3.30.200.20:FF:000038">
    <property type="entry name" value="LIM domain kinase 2"/>
    <property type="match status" value="1"/>
</dbReference>
<accession>A0A8J5REL9</accession>
<dbReference type="EC" id="2.7.11.1" evidence="3"/>
<dbReference type="SMART" id="SM00228">
    <property type="entry name" value="PDZ"/>
    <property type="match status" value="1"/>
</dbReference>
<name>A0A8J5REL9_9HYME</name>
<evidence type="ECO:0000259" key="19">
    <source>
        <dbReference type="PROSITE" id="PS50106"/>
    </source>
</evidence>
<dbReference type="Pfam" id="PF00031">
    <property type="entry name" value="Cystatin"/>
    <property type="match status" value="1"/>
</dbReference>
<dbReference type="GO" id="GO:0030036">
    <property type="term" value="P:actin cytoskeleton organization"/>
    <property type="evidence" value="ECO:0007669"/>
    <property type="project" value="TreeGrafter"/>
</dbReference>
<feature type="compositionally biased region" description="Basic and acidic residues" evidence="16">
    <location>
        <begin position="841"/>
        <end position="850"/>
    </location>
</feature>
<feature type="compositionally biased region" description="Low complexity" evidence="16">
    <location>
        <begin position="824"/>
        <end position="840"/>
    </location>
</feature>
<dbReference type="PROSITE" id="PS50106">
    <property type="entry name" value="PDZ"/>
    <property type="match status" value="1"/>
</dbReference>
<feature type="region of interest" description="Disordered" evidence="16">
    <location>
        <begin position="173"/>
        <end position="222"/>
    </location>
</feature>
<dbReference type="SMART" id="SM00043">
    <property type="entry name" value="CY"/>
    <property type="match status" value="1"/>
</dbReference>
<dbReference type="GO" id="GO:0005737">
    <property type="term" value="C:cytoplasm"/>
    <property type="evidence" value="ECO:0007669"/>
    <property type="project" value="UniProtKB-SubCell"/>
</dbReference>
<feature type="domain" description="Protein kinase" evidence="17">
    <location>
        <begin position="257"/>
        <end position="531"/>
    </location>
</feature>
<proteinExistence type="inferred from homology"/>
<feature type="region of interest" description="Disordered" evidence="16">
    <location>
        <begin position="603"/>
        <end position="636"/>
    </location>
</feature>
<feature type="compositionally biased region" description="Low complexity" evidence="16">
    <location>
        <begin position="558"/>
        <end position="570"/>
    </location>
</feature>
<keyword evidence="11 14" id="KW-0862">Zinc</keyword>
<dbReference type="GO" id="GO:0046872">
    <property type="term" value="F:metal ion binding"/>
    <property type="evidence" value="ECO:0007669"/>
    <property type="project" value="UniProtKB-KW"/>
</dbReference>
<feature type="compositionally biased region" description="Basic and acidic residues" evidence="16">
    <location>
        <begin position="610"/>
        <end position="620"/>
    </location>
</feature>
<evidence type="ECO:0000256" key="14">
    <source>
        <dbReference type="PROSITE-ProRule" id="PRU00125"/>
    </source>
</evidence>
<keyword evidence="8" id="KW-0677">Repeat</keyword>
<evidence type="ECO:0000256" key="7">
    <source>
        <dbReference type="ARBA" id="ARBA00022723"/>
    </source>
</evidence>
<evidence type="ECO:0000256" key="11">
    <source>
        <dbReference type="ARBA" id="ARBA00022833"/>
    </source>
</evidence>
<keyword evidence="4" id="KW-0963">Cytoplasm</keyword>
<dbReference type="InterPro" id="IPR000010">
    <property type="entry name" value="Cystatin_dom"/>
</dbReference>
<dbReference type="Pfam" id="PF00595">
    <property type="entry name" value="PDZ"/>
    <property type="match status" value="1"/>
</dbReference>
<feature type="compositionally biased region" description="Polar residues" evidence="16">
    <location>
        <begin position="621"/>
        <end position="636"/>
    </location>
</feature>
<dbReference type="PANTHER" id="PTHR46485">
    <property type="entry name" value="LIM DOMAIN KINASE 1"/>
    <property type="match status" value="1"/>
</dbReference>
<dbReference type="PROSITE" id="PS00107">
    <property type="entry name" value="PROTEIN_KINASE_ATP"/>
    <property type="match status" value="1"/>
</dbReference>
<evidence type="ECO:0000313" key="21">
    <source>
        <dbReference type="Proteomes" id="UP000729913"/>
    </source>
</evidence>
<dbReference type="CDD" id="cd00042">
    <property type="entry name" value="CY"/>
    <property type="match status" value="1"/>
</dbReference>
<feature type="binding site" evidence="15">
    <location>
        <position position="286"/>
    </location>
    <ligand>
        <name>ATP</name>
        <dbReference type="ChEBI" id="CHEBI:30616"/>
    </ligand>
</feature>
<evidence type="ECO:0000256" key="9">
    <source>
        <dbReference type="ARBA" id="ARBA00022741"/>
    </source>
</evidence>
<feature type="region of interest" description="Disordered" evidence="16">
    <location>
        <begin position="821"/>
        <end position="902"/>
    </location>
</feature>
<evidence type="ECO:0000259" key="18">
    <source>
        <dbReference type="PROSITE" id="PS50023"/>
    </source>
</evidence>
<keyword evidence="13 14" id="KW-0440">LIM domain</keyword>
<dbReference type="EMBL" id="JAAOIC020000032">
    <property type="protein sequence ID" value="KAG8039726.1"/>
    <property type="molecule type" value="Genomic_DNA"/>
</dbReference>
<dbReference type="AlphaFoldDB" id="A0A8J5REL9"/>
<comment type="caution">
    <text evidence="20">The sequence shown here is derived from an EMBL/GenBank/DDBJ whole genome shotgun (WGS) entry which is preliminary data.</text>
</comment>
<comment type="similarity">
    <text evidence="2">Belongs to the protein kinase superfamily. TKL Ser/Thr protein kinase family.</text>
</comment>
<evidence type="ECO:0000256" key="2">
    <source>
        <dbReference type="ARBA" id="ARBA00005843"/>
    </source>
</evidence>
<dbReference type="GO" id="GO:0004674">
    <property type="term" value="F:protein serine/threonine kinase activity"/>
    <property type="evidence" value="ECO:0007669"/>
    <property type="project" value="UniProtKB-KW"/>
</dbReference>
<evidence type="ECO:0000256" key="15">
    <source>
        <dbReference type="PROSITE-ProRule" id="PRU10141"/>
    </source>
</evidence>
<evidence type="ECO:0000256" key="6">
    <source>
        <dbReference type="ARBA" id="ARBA00022679"/>
    </source>
</evidence>
<feature type="domain" description="PDZ" evidence="19">
    <location>
        <begin position="66"/>
        <end position="155"/>
    </location>
</feature>
<dbReference type="InterPro" id="IPR017441">
    <property type="entry name" value="Protein_kinase_ATP_BS"/>
</dbReference>
<feature type="compositionally biased region" description="Basic and acidic residues" evidence="16">
    <location>
        <begin position="577"/>
        <end position="591"/>
    </location>
</feature>
<feature type="compositionally biased region" description="Basic and acidic residues" evidence="16">
    <location>
        <begin position="182"/>
        <end position="195"/>
    </location>
</feature>
<evidence type="ECO:0000256" key="13">
    <source>
        <dbReference type="ARBA" id="ARBA00023038"/>
    </source>
</evidence>
<dbReference type="FunFam" id="1.10.510.10:FF:000197">
    <property type="entry name" value="LIM domain kinase 2 isoform X1"/>
    <property type="match status" value="1"/>
</dbReference>
<evidence type="ECO:0000256" key="8">
    <source>
        <dbReference type="ARBA" id="ARBA00022737"/>
    </source>
</evidence>
<feature type="region of interest" description="Disordered" evidence="16">
    <location>
        <begin position="408"/>
        <end position="430"/>
    </location>
</feature>
<evidence type="ECO:0000256" key="16">
    <source>
        <dbReference type="SAM" id="MobiDB-lite"/>
    </source>
</evidence>
<dbReference type="Pfam" id="PF00412">
    <property type="entry name" value="LIM"/>
    <property type="match status" value="1"/>
</dbReference>
<dbReference type="Proteomes" id="UP000729913">
    <property type="component" value="Unassembled WGS sequence"/>
</dbReference>
<keyword evidence="21" id="KW-1185">Reference proteome</keyword>
<feature type="compositionally biased region" description="Polar residues" evidence="16">
    <location>
        <begin position="882"/>
        <end position="894"/>
    </location>
</feature>
<feature type="domain" description="LIM zinc-binding" evidence="18">
    <location>
        <begin position="1"/>
        <end position="48"/>
    </location>
</feature>
<evidence type="ECO:0000259" key="17">
    <source>
        <dbReference type="PROSITE" id="PS50011"/>
    </source>
</evidence>
<keyword evidence="6" id="KW-0808">Transferase</keyword>
<keyword evidence="7 14" id="KW-0479">Metal-binding</keyword>
<dbReference type="CDD" id="cd06754">
    <property type="entry name" value="PDZ_LIMK-like"/>
    <property type="match status" value="1"/>
</dbReference>
<evidence type="ECO:0000256" key="5">
    <source>
        <dbReference type="ARBA" id="ARBA00022527"/>
    </source>
</evidence>
<keyword evidence="10" id="KW-0418">Kinase</keyword>
<protein>
    <recommendedName>
        <fullName evidence="3">non-specific serine/threonine protein kinase</fullName>
        <ecNumber evidence="3">2.7.11.1</ecNumber>
    </recommendedName>
</protein>
<reference evidence="20" key="2">
    <citation type="submission" date="2021-04" db="EMBL/GenBank/DDBJ databases">
        <title>Genome-wide patterns of bracovirus chromosomal integration into multiple host tissues during parasitism.</title>
        <authorList>
            <person name="Chebbi M.A.C."/>
        </authorList>
    </citation>
    <scope>NUCLEOTIDE SEQUENCE</scope>
    <source>
        <tissue evidence="20">Whole body</tissue>
    </source>
</reference>
<dbReference type="PROSITE" id="PS50023">
    <property type="entry name" value="LIM_DOMAIN_2"/>
    <property type="match status" value="1"/>
</dbReference>
<sequence length="1199" mass="135051">MLAGDHKFHPECFACNSCGAFIGDGESYALVERSKLYCGICYKRQMQPLNRTANYPFVRKPHSIRLVEIPPGTKNSEKQRGIKLTLDSTPSPHSCGCGLLRISELSMSGDLMSLHIGDRILEINGTPVKDKSVESIENLIRYSDSVLQLTIEHDPDALSRRSNFSTTSSAFLSTAINPRTSPESRERIFKRRDEGYISGNRSRQLKRSKDPSNKERSSSMSRLLDCTPLSSSTCDLSRTRSFRVEPKSQRIFRASDLVKGELLGKGFFGQVYKVTHRETNEIMVLKELYRVDEEAQKNFLKEVAVLRSLHHNNVLRFIGVLYKEKKLHLVTEYIAGGTLRGLLHDTNVPLPWEQRTSFAKDIAAGMAYLHSMNIIHRDLNSHNCLVREDKTVVVADFGLARIIQNGNSSDKRRYSGPSSADGETKCPRKERKKRYTVVGNPYWMAPEMMKGNKYDEKVDIFSFGIVVCEIIGRVQADPDYLPRSSDFGLNQKVFREKFCANCPETFYMIAFLCCDLNPDKRPPFEVMEVWLEGLAMHLSVGAPLSPDLESDIRYYTGPSPISSESTTPESLAPQLRPIKEGTVHQEKKRNCCEDSTLEREVDVVTTQEFKVPEPPRERYSRQNSQTDISKNSGKFSNQNLRSKVITAATAVTTSTTASNDSESPSIIISPDLSGFNGRFLRNQTKFKDCNQIIKTTDEVIGDESDRKTLKNKPPLGIEVTKSPVKVKVPLMEKMRYVGNINTQSNFELPTELSNVDNKYSYKVNSVVSPKNVEKKYESLDNCSLKNDEQSPIDKSWKSPEAGGFVGTYFKQISKLRNSIEKSNKSVGRQNNNNVNATASNDVKKKGKDTGKTSAGSYLRRMKISPTKEQSKNAFTREEDEPTTNNKESFEQQDVQLKDSDSNKDNLIYNDSLNDLNNFHSKDNSCCWLKRQDSVASSIGSILSRHTSLAVSDTLPLRNYPEKISCQPPFTELLCRQDSFCSNDSTSKADEYSSLNDFDINNIDSHTESNDKEFFTNQSINSDDMKFDYTSNLQLSSYPQVNYTECYKNKQVDLCRQDSFSTDSAVGTMRSDFFDDIDVAELHQGSDSPMSGGIKKVSVDSPEVKNYAEQGLRKLSSTHGGTNELILTEIISATYQTVAGSLHKIHVKYGESNCPKGQFTKGSTLTENSPIKECLISVWSRPWIKENPLEINIKLLQDQC</sequence>
<evidence type="ECO:0000313" key="20">
    <source>
        <dbReference type="EMBL" id="KAG8039726.1"/>
    </source>
</evidence>
<dbReference type="GO" id="GO:0005634">
    <property type="term" value="C:nucleus"/>
    <property type="evidence" value="ECO:0007669"/>
    <property type="project" value="TreeGrafter"/>
</dbReference>
<evidence type="ECO:0000256" key="4">
    <source>
        <dbReference type="ARBA" id="ARBA00022490"/>
    </source>
</evidence>
<dbReference type="InterPro" id="IPR050940">
    <property type="entry name" value="Actin_reg-Ser/Thr_kinase"/>
</dbReference>
<dbReference type="Pfam" id="PF00069">
    <property type="entry name" value="Pkinase"/>
    <property type="match status" value="1"/>
</dbReference>
<dbReference type="InterPro" id="IPR001478">
    <property type="entry name" value="PDZ"/>
</dbReference>
<dbReference type="GO" id="GO:0005524">
    <property type="term" value="F:ATP binding"/>
    <property type="evidence" value="ECO:0007669"/>
    <property type="project" value="UniProtKB-UniRule"/>
</dbReference>
<dbReference type="GO" id="GO:0004869">
    <property type="term" value="F:cysteine-type endopeptidase inhibitor activity"/>
    <property type="evidence" value="ECO:0007669"/>
    <property type="project" value="InterPro"/>
</dbReference>
<keyword evidence="5" id="KW-0723">Serine/threonine-protein kinase</keyword>
<dbReference type="InterPro" id="IPR000719">
    <property type="entry name" value="Prot_kinase_dom"/>
</dbReference>
<dbReference type="PANTHER" id="PTHR46485:SF4">
    <property type="entry name" value="LIM DOMAIN KINASE 1"/>
    <property type="match status" value="1"/>
</dbReference>
<organism evidence="20 21">
    <name type="scientific">Cotesia typhae</name>
    <dbReference type="NCBI Taxonomy" id="2053667"/>
    <lineage>
        <taxon>Eukaryota</taxon>
        <taxon>Metazoa</taxon>
        <taxon>Ecdysozoa</taxon>
        <taxon>Arthropoda</taxon>
        <taxon>Hexapoda</taxon>
        <taxon>Insecta</taxon>
        <taxon>Pterygota</taxon>
        <taxon>Neoptera</taxon>
        <taxon>Endopterygota</taxon>
        <taxon>Hymenoptera</taxon>
        <taxon>Apocrita</taxon>
        <taxon>Ichneumonoidea</taxon>
        <taxon>Braconidae</taxon>
        <taxon>Microgastrinae</taxon>
        <taxon>Cotesia</taxon>
    </lineage>
</organism>
<gene>
    <name evidence="20" type="ORF">G9C98_000455</name>
</gene>
<dbReference type="PROSITE" id="PS50011">
    <property type="entry name" value="PROTEIN_KINASE_DOM"/>
    <property type="match status" value="1"/>
</dbReference>
<evidence type="ECO:0000256" key="10">
    <source>
        <dbReference type="ARBA" id="ARBA00022777"/>
    </source>
</evidence>
<evidence type="ECO:0000256" key="1">
    <source>
        <dbReference type="ARBA" id="ARBA00004496"/>
    </source>
</evidence>
<comment type="subcellular location">
    <subcellularLocation>
        <location evidence="1">Cytoplasm</location>
    </subcellularLocation>
</comment>